<gene>
    <name evidence="1" type="ORF">M8818_007163</name>
</gene>
<accession>A0ACC3S536</accession>
<comment type="caution">
    <text evidence="1">The sequence shown here is derived from an EMBL/GenBank/DDBJ whole genome shotgun (WGS) entry which is preliminary data.</text>
</comment>
<evidence type="ECO:0000313" key="1">
    <source>
        <dbReference type="EMBL" id="KAK8196012.1"/>
    </source>
</evidence>
<sequence length="101" mass="11192">MTDCSWARQSMLQFCPNSDGKGGMAQEGDGTGGMLPMNAALSCQLIIPDFIAAWRRSSQSTTVSSHITTSYMFVPNRHMSKVLGMVRRLGREELFWAPLYA</sequence>
<evidence type="ECO:0000313" key="2">
    <source>
        <dbReference type="Proteomes" id="UP001320706"/>
    </source>
</evidence>
<dbReference type="Proteomes" id="UP001320706">
    <property type="component" value="Unassembled WGS sequence"/>
</dbReference>
<name>A0ACC3S536_9PEZI</name>
<keyword evidence="2" id="KW-1185">Reference proteome</keyword>
<reference evidence="1" key="1">
    <citation type="submission" date="2024-02" db="EMBL/GenBank/DDBJ databases">
        <title>Metagenome Assembled Genome of Zalaria obscura JY119.</title>
        <authorList>
            <person name="Vighnesh L."/>
            <person name="Jagadeeshwari U."/>
            <person name="Venkata Ramana C."/>
            <person name="Sasikala C."/>
        </authorList>
    </citation>
    <scope>NUCLEOTIDE SEQUENCE</scope>
    <source>
        <strain evidence="1">JY119</strain>
    </source>
</reference>
<dbReference type="EMBL" id="JAMKPW020000042">
    <property type="protein sequence ID" value="KAK8196012.1"/>
    <property type="molecule type" value="Genomic_DNA"/>
</dbReference>
<organism evidence="1 2">
    <name type="scientific">Zalaria obscura</name>
    <dbReference type="NCBI Taxonomy" id="2024903"/>
    <lineage>
        <taxon>Eukaryota</taxon>
        <taxon>Fungi</taxon>
        <taxon>Dikarya</taxon>
        <taxon>Ascomycota</taxon>
        <taxon>Pezizomycotina</taxon>
        <taxon>Dothideomycetes</taxon>
        <taxon>Dothideomycetidae</taxon>
        <taxon>Dothideales</taxon>
        <taxon>Zalariaceae</taxon>
        <taxon>Zalaria</taxon>
    </lineage>
</organism>
<protein>
    <submittedName>
        <fullName evidence="1">Uncharacterized protein</fullName>
    </submittedName>
</protein>
<proteinExistence type="predicted"/>